<evidence type="ECO:0000256" key="5">
    <source>
        <dbReference type="SAM" id="SignalP"/>
    </source>
</evidence>
<keyword evidence="3 4" id="KW-0326">Glycosidase</keyword>
<feature type="chain" id="PRO_5046703882" evidence="5">
    <location>
        <begin position="24"/>
        <end position="509"/>
    </location>
</feature>
<dbReference type="Pfam" id="PF00295">
    <property type="entry name" value="Glyco_hydro_28"/>
    <property type="match status" value="1"/>
</dbReference>
<dbReference type="SMART" id="SM00710">
    <property type="entry name" value="PbH1"/>
    <property type="match status" value="5"/>
</dbReference>
<keyword evidence="7" id="KW-1185">Reference proteome</keyword>
<dbReference type="RefSeq" id="WP_214611377.1">
    <property type="nucleotide sequence ID" value="NZ_JACATN010000002.1"/>
</dbReference>
<protein>
    <submittedName>
        <fullName evidence="6">Polygalacturonase</fullName>
    </submittedName>
</protein>
<dbReference type="EMBL" id="JACATN010000002">
    <property type="protein sequence ID" value="MBT2161228.1"/>
    <property type="molecule type" value="Genomic_DNA"/>
</dbReference>
<evidence type="ECO:0000313" key="7">
    <source>
        <dbReference type="Proteomes" id="UP000740413"/>
    </source>
</evidence>
<dbReference type="InterPro" id="IPR000743">
    <property type="entry name" value="Glyco_hydro_28"/>
</dbReference>
<dbReference type="SUPFAM" id="SSF51126">
    <property type="entry name" value="Pectin lyase-like"/>
    <property type="match status" value="1"/>
</dbReference>
<dbReference type="Gene3D" id="2.160.20.10">
    <property type="entry name" value="Single-stranded right-handed beta-helix, Pectin lyase-like"/>
    <property type="match status" value="1"/>
</dbReference>
<comment type="caution">
    <text evidence="6">The sequence shown here is derived from an EMBL/GenBank/DDBJ whole genome shotgun (WGS) entry which is preliminary data.</text>
</comment>
<keyword evidence="5" id="KW-0732">Signal</keyword>
<evidence type="ECO:0000256" key="2">
    <source>
        <dbReference type="ARBA" id="ARBA00022801"/>
    </source>
</evidence>
<dbReference type="InterPro" id="IPR051801">
    <property type="entry name" value="GH28_Enzymes"/>
</dbReference>
<reference evidence="7" key="1">
    <citation type="submission" date="2023-07" db="EMBL/GenBank/DDBJ databases">
        <title>Zobellia barbeyronii sp. nov., a new marine flavobacterium, isolated from green and red algae.</title>
        <authorList>
            <person name="Nedashkovskaya O.I."/>
            <person name="Otstavnykh N."/>
            <person name="Zhukova N."/>
            <person name="Guzev K."/>
            <person name="Chausova V."/>
            <person name="Tekutyeva L."/>
            <person name="Mikhailov V."/>
            <person name="Isaeva M."/>
        </authorList>
    </citation>
    <scope>NUCLEOTIDE SEQUENCE [LARGE SCALE GENOMIC DNA]</scope>
    <source>
        <strain evidence="7">KMM 6746</strain>
    </source>
</reference>
<organism evidence="6 7">
    <name type="scientific">Zobellia barbeyronii</name>
    <dbReference type="NCBI Taxonomy" id="2748009"/>
    <lineage>
        <taxon>Bacteria</taxon>
        <taxon>Pseudomonadati</taxon>
        <taxon>Bacteroidota</taxon>
        <taxon>Flavobacteriia</taxon>
        <taxon>Flavobacteriales</taxon>
        <taxon>Flavobacteriaceae</taxon>
        <taxon>Zobellia</taxon>
    </lineage>
</organism>
<dbReference type="PANTHER" id="PTHR31339">
    <property type="entry name" value="PECTIN LYASE-RELATED"/>
    <property type="match status" value="1"/>
</dbReference>
<feature type="signal peptide" evidence="5">
    <location>
        <begin position="1"/>
        <end position="23"/>
    </location>
</feature>
<evidence type="ECO:0000256" key="1">
    <source>
        <dbReference type="ARBA" id="ARBA00008834"/>
    </source>
</evidence>
<accession>A0ABS5WCU7</accession>
<dbReference type="InterPro" id="IPR011050">
    <property type="entry name" value="Pectin_lyase_fold/virulence"/>
</dbReference>
<dbReference type="InterPro" id="IPR012334">
    <property type="entry name" value="Pectin_lyas_fold"/>
</dbReference>
<proteinExistence type="inferred from homology"/>
<evidence type="ECO:0000313" key="6">
    <source>
        <dbReference type="EMBL" id="MBT2161228.1"/>
    </source>
</evidence>
<evidence type="ECO:0000256" key="3">
    <source>
        <dbReference type="ARBA" id="ARBA00023295"/>
    </source>
</evidence>
<name>A0ABS5WCU7_9FLAO</name>
<dbReference type="Proteomes" id="UP000740413">
    <property type="component" value="Unassembled WGS sequence"/>
</dbReference>
<dbReference type="InterPro" id="IPR006626">
    <property type="entry name" value="PbH1"/>
</dbReference>
<dbReference type="PANTHER" id="PTHR31339:SF9">
    <property type="entry name" value="PLASMIN AND FIBRONECTIN-BINDING PROTEIN A"/>
    <property type="match status" value="1"/>
</dbReference>
<keyword evidence="2 4" id="KW-0378">Hydrolase</keyword>
<gene>
    <name evidence="6" type="ORF">HW347_08110</name>
</gene>
<comment type="similarity">
    <text evidence="1 4">Belongs to the glycosyl hydrolase 28 family.</text>
</comment>
<evidence type="ECO:0000256" key="4">
    <source>
        <dbReference type="RuleBase" id="RU361169"/>
    </source>
</evidence>
<sequence>MMKILRISFLVLIFGFVSNSAYAELDNSIKKKGFIITDYGAKGDGEFLNTKSIQKAIDACAAKGGGKVIIPAGIFKSGTIILKSNVELHFEHNSVLLSSINVTDFPLQPMPKYRSHKDQLGGFNALIYAEGQENIAITGNGTIDGQGPLHTPMPNPYAGDVDGRPRNILLISCKNIKIDGLRMLNASIWNQHYLDCEDLFISNIYVYSHGSRNNDGIDIDGCRRVVLSNSIIDSDDDGIVLKSTGAAACEDIVITNCVVSSFCNAIKAGTETTGGFKNISISNCVIKPSKEKGKPIWDTPRIGVSGLSLMIVDGGTLEGFTVNNLTIHGTESPIYIRLGNRARPHTPGAVVNTIGEVKNISISNVVAYGAGTWGSSITGLEGHPIKNISLNNIQLFSKGGLKMGDFSTTVEEDEKGYPHAITYGNLPSHTLYVRHAENISLNNVTIGTDIPDSRFPIIVDDVDGLQVRNIVWKNADGTKPLVKGKAISNHAVEAPLGWTDGDYFDLMDE</sequence>